<accession>A0A819XK16</accession>
<gene>
    <name evidence="3" type="ORF">OTI717_LOCUS35726</name>
</gene>
<evidence type="ECO:0000259" key="2">
    <source>
        <dbReference type="Pfam" id="PF00079"/>
    </source>
</evidence>
<evidence type="ECO:0000313" key="4">
    <source>
        <dbReference type="Proteomes" id="UP000663823"/>
    </source>
</evidence>
<sequence length="213" mass="24594">MISSLVFIDTEHLHFLNYQFELYEENTSLINDVRTRIKQKQLPNVDRTKLQSLITTMDNDEILDYLDSLDYVVIHLLFLPVPLPSSTTTSFEQFGLKLYSTVSQNKKNENIFLSPASISLAMSMCTDDARQETLNQMLKTFEVSSTKQLIKTAEQIIHIFSIANQDKQIQLTLANHLYAQKAYQLQEEYLKIVQNSFKADIKQKDFENEGAQA</sequence>
<feature type="non-terminal residue" evidence="3">
    <location>
        <position position="213"/>
    </location>
</feature>
<dbReference type="InterPro" id="IPR036186">
    <property type="entry name" value="Serpin_sf"/>
</dbReference>
<dbReference type="AlphaFoldDB" id="A0A819XK16"/>
<dbReference type="PANTHER" id="PTHR11461:SF211">
    <property type="entry name" value="GH10112P-RELATED"/>
    <property type="match status" value="1"/>
</dbReference>
<dbReference type="GO" id="GO:0005615">
    <property type="term" value="C:extracellular space"/>
    <property type="evidence" value="ECO:0007669"/>
    <property type="project" value="InterPro"/>
</dbReference>
<dbReference type="PANTHER" id="PTHR11461">
    <property type="entry name" value="SERINE PROTEASE INHIBITOR, SERPIN"/>
    <property type="match status" value="1"/>
</dbReference>
<dbReference type="GO" id="GO:0004867">
    <property type="term" value="F:serine-type endopeptidase inhibitor activity"/>
    <property type="evidence" value="ECO:0007669"/>
    <property type="project" value="InterPro"/>
</dbReference>
<dbReference type="InterPro" id="IPR000215">
    <property type="entry name" value="Serpin_fam"/>
</dbReference>
<comment type="caution">
    <text evidence="3">The sequence shown here is derived from an EMBL/GenBank/DDBJ whole genome shotgun (WGS) entry which is preliminary data.</text>
</comment>
<proteinExistence type="inferred from homology"/>
<dbReference type="Gene3D" id="3.30.497.10">
    <property type="entry name" value="Antithrombin, subunit I, domain 2"/>
    <property type="match status" value="1"/>
</dbReference>
<dbReference type="SUPFAM" id="SSF56574">
    <property type="entry name" value="Serpins"/>
    <property type="match status" value="1"/>
</dbReference>
<name>A0A819XK16_9BILA</name>
<dbReference type="InterPro" id="IPR023796">
    <property type="entry name" value="Serpin_dom"/>
</dbReference>
<dbReference type="Proteomes" id="UP000663823">
    <property type="component" value="Unassembled WGS sequence"/>
</dbReference>
<dbReference type="EMBL" id="CAJOAX010014174">
    <property type="protein sequence ID" value="CAF4140778.1"/>
    <property type="molecule type" value="Genomic_DNA"/>
</dbReference>
<reference evidence="3" key="1">
    <citation type="submission" date="2021-02" db="EMBL/GenBank/DDBJ databases">
        <authorList>
            <person name="Nowell W R."/>
        </authorList>
    </citation>
    <scope>NUCLEOTIDE SEQUENCE</scope>
</reference>
<evidence type="ECO:0000313" key="3">
    <source>
        <dbReference type="EMBL" id="CAF4140778.1"/>
    </source>
</evidence>
<comment type="similarity">
    <text evidence="1">Belongs to the serpin family.</text>
</comment>
<protein>
    <recommendedName>
        <fullName evidence="2">Serpin domain-containing protein</fullName>
    </recommendedName>
</protein>
<dbReference type="InterPro" id="IPR042178">
    <property type="entry name" value="Serpin_sf_1"/>
</dbReference>
<evidence type="ECO:0000256" key="1">
    <source>
        <dbReference type="ARBA" id="ARBA00009500"/>
    </source>
</evidence>
<feature type="domain" description="Serpin" evidence="2">
    <location>
        <begin position="92"/>
        <end position="210"/>
    </location>
</feature>
<dbReference type="Pfam" id="PF00079">
    <property type="entry name" value="Serpin"/>
    <property type="match status" value="1"/>
</dbReference>
<organism evidence="3 4">
    <name type="scientific">Rotaria sordida</name>
    <dbReference type="NCBI Taxonomy" id="392033"/>
    <lineage>
        <taxon>Eukaryota</taxon>
        <taxon>Metazoa</taxon>
        <taxon>Spiralia</taxon>
        <taxon>Gnathifera</taxon>
        <taxon>Rotifera</taxon>
        <taxon>Eurotatoria</taxon>
        <taxon>Bdelloidea</taxon>
        <taxon>Philodinida</taxon>
        <taxon>Philodinidae</taxon>
        <taxon>Rotaria</taxon>
    </lineage>
</organism>